<name>A0A7X5Y2R8_9SPHN</name>
<feature type="compositionally biased region" description="Acidic residues" evidence="1">
    <location>
        <begin position="19"/>
        <end position="42"/>
    </location>
</feature>
<comment type="caution">
    <text evidence="2">The sequence shown here is derived from an EMBL/GenBank/DDBJ whole genome shotgun (WGS) entry which is preliminary data.</text>
</comment>
<proteinExistence type="predicted"/>
<evidence type="ECO:0000256" key="1">
    <source>
        <dbReference type="SAM" id="MobiDB-lite"/>
    </source>
</evidence>
<protein>
    <submittedName>
        <fullName evidence="2">Uncharacterized protein</fullName>
    </submittedName>
</protein>
<keyword evidence="3" id="KW-1185">Reference proteome</keyword>
<sequence>MTDPKASVNPDKDRKPELAPDESVAEEGQEGTDLDPVDEAIEESFPASDPPSWTL</sequence>
<dbReference type="Proteomes" id="UP000531251">
    <property type="component" value="Unassembled WGS sequence"/>
</dbReference>
<accession>A0A7X5Y2R8</accession>
<dbReference type="EMBL" id="JAATJB010000025">
    <property type="protein sequence ID" value="NJB99959.1"/>
    <property type="molecule type" value="Genomic_DNA"/>
</dbReference>
<evidence type="ECO:0000313" key="3">
    <source>
        <dbReference type="Proteomes" id="UP000531251"/>
    </source>
</evidence>
<organism evidence="2 3">
    <name type="scientific">Sphingomonas trueperi</name>
    <dbReference type="NCBI Taxonomy" id="53317"/>
    <lineage>
        <taxon>Bacteria</taxon>
        <taxon>Pseudomonadati</taxon>
        <taxon>Pseudomonadota</taxon>
        <taxon>Alphaproteobacteria</taxon>
        <taxon>Sphingomonadales</taxon>
        <taxon>Sphingomonadaceae</taxon>
        <taxon>Sphingomonas</taxon>
    </lineage>
</organism>
<evidence type="ECO:0000313" key="2">
    <source>
        <dbReference type="EMBL" id="NJB99959.1"/>
    </source>
</evidence>
<gene>
    <name evidence="2" type="ORF">GGR89_004308</name>
</gene>
<reference evidence="2 3" key="1">
    <citation type="submission" date="2020-03" db="EMBL/GenBank/DDBJ databases">
        <title>Genomic Encyclopedia of Type Strains, Phase IV (KMG-IV): sequencing the most valuable type-strain genomes for metagenomic binning, comparative biology and taxonomic classification.</title>
        <authorList>
            <person name="Goeker M."/>
        </authorList>
    </citation>
    <scope>NUCLEOTIDE SEQUENCE [LARGE SCALE GENOMIC DNA]</scope>
    <source>
        <strain evidence="2 3">DSM 7225</strain>
    </source>
</reference>
<dbReference type="AlphaFoldDB" id="A0A7X5Y2R8"/>
<feature type="region of interest" description="Disordered" evidence="1">
    <location>
        <begin position="1"/>
        <end position="55"/>
    </location>
</feature>
<dbReference type="RefSeq" id="WP_164542692.1">
    <property type="nucleotide sequence ID" value="NZ_BAAADY010000040.1"/>
</dbReference>